<dbReference type="Pfam" id="PF01094">
    <property type="entry name" value="ANF_receptor"/>
    <property type="match status" value="1"/>
</dbReference>
<evidence type="ECO:0000256" key="4">
    <source>
        <dbReference type="ARBA" id="ARBA00023136"/>
    </source>
</evidence>
<sequence length="151" mass="17061">MRTCVDGNGPFANGACADPKHFLPWQLFHYMKQTSFTIMGEEVSFNENGDPIASYDLVNWHQGRDGSLQLVKVGFYDASLGGEKDLFINESAIRFQGGQQVCPFPLLMRCSAFYMFLIWSLIPWTTIYGNFNLVNVGIHQAMHLADIRMAI</sequence>
<dbReference type="PANTHER" id="PTHR24061">
    <property type="entry name" value="CALCIUM-SENSING RECEPTOR-RELATED"/>
    <property type="match status" value="1"/>
</dbReference>
<name>A0A9Q1FV38_SYNKA</name>
<evidence type="ECO:0000313" key="7">
    <source>
        <dbReference type="Proteomes" id="UP001152622"/>
    </source>
</evidence>
<accession>A0A9Q1FV38</accession>
<dbReference type="PANTHER" id="PTHR24061:SF511">
    <property type="entry name" value="EXTRACELLULAR CALCIUM-SENSING RECEPTOR-RELATED"/>
    <property type="match status" value="1"/>
</dbReference>
<dbReference type="InterPro" id="IPR001828">
    <property type="entry name" value="ANF_lig-bd_rcpt"/>
</dbReference>
<protein>
    <recommendedName>
        <fullName evidence="5">Receptor ligand binding region domain-containing protein</fullName>
    </recommendedName>
</protein>
<proteinExistence type="predicted"/>
<dbReference type="OrthoDB" id="5984008at2759"/>
<keyword evidence="7" id="KW-1185">Reference proteome</keyword>
<dbReference type="InterPro" id="IPR028082">
    <property type="entry name" value="Peripla_BP_I"/>
</dbReference>
<dbReference type="Gene3D" id="3.40.50.2300">
    <property type="match status" value="1"/>
</dbReference>
<dbReference type="GO" id="GO:0004930">
    <property type="term" value="F:G protein-coupled receptor activity"/>
    <property type="evidence" value="ECO:0007669"/>
    <property type="project" value="InterPro"/>
</dbReference>
<dbReference type="SUPFAM" id="SSF53822">
    <property type="entry name" value="Periplasmic binding protein-like I"/>
    <property type="match status" value="1"/>
</dbReference>
<dbReference type="GO" id="GO:0005886">
    <property type="term" value="C:plasma membrane"/>
    <property type="evidence" value="ECO:0007669"/>
    <property type="project" value="TreeGrafter"/>
</dbReference>
<comment type="subcellular location">
    <subcellularLocation>
        <location evidence="1">Membrane</location>
    </subcellularLocation>
</comment>
<keyword evidence="4" id="KW-0472">Membrane</keyword>
<evidence type="ECO:0000259" key="5">
    <source>
        <dbReference type="Pfam" id="PF01094"/>
    </source>
</evidence>
<keyword evidence="3" id="KW-1133">Transmembrane helix</keyword>
<evidence type="ECO:0000256" key="2">
    <source>
        <dbReference type="ARBA" id="ARBA00022692"/>
    </source>
</evidence>
<keyword evidence="2" id="KW-0812">Transmembrane</keyword>
<reference evidence="6" key="1">
    <citation type="journal article" date="2023" name="Science">
        <title>Genome structures resolve the early diversification of teleost fishes.</title>
        <authorList>
            <person name="Parey E."/>
            <person name="Louis A."/>
            <person name="Montfort J."/>
            <person name="Bouchez O."/>
            <person name="Roques C."/>
            <person name="Iampietro C."/>
            <person name="Lluch J."/>
            <person name="Castinel A."/>
            <person name="Donnadieu C."/>
            <person name="Desvignes T."/>
            <person name="Floi Bucao C."/>
            <person name="Jouanno E."/>
            <person name="Wen M."/>
            <person name="Mejri S."/>
            <person name="Dirks R."/>
            <person name="Jansen H."/>
            <person name="Henkel C."/>
            <person name="Chen W.J."/>
            <person name="Zahm M."/>
            <person name="Cabau C."/>
            <person name="Klopp C."/>
            <person name="Thompson A.W."/>
            <person name="Robinson-Rechavi M."/>
            <person name="Braasch I."/>
            <person name="Lecointre G."/>
            <person name="Bobe J."/>
            <person name="Postlethwait J.H."/>
            <person name="Berthelot C."/>
            <person name="Roest Crollius H."/>
            <person name="Guiguen Y."/>
        </authorList>
    </citation>
    <scope>NUCLEOTIDE SEQUENCE</scope>
    <source>
        <strain evidence="6">WJC10195</strain>
    </source>
</reference>
<comment type="caution">
    <text evidence="6">The sequence shown here is derived from an EMBL/GenBank/DDBJ whole genome shotgun (WGS) entry which is preliminary data.</text>
</comment>
<evidence type="ECO:0000256" key="1">
    <source>
        <dbReference type="ARBA" id="ARBA00004370"/>
    </source>
</evidence>
<evidence type="ECO:0000256" key="3">
    <source>
        <dbReference type="ARBA" id="ARBA00022989"/>
    </source>
</evidence>
<organism evidence="6 7">
    <name type="scientific">Synaphobranchus kaupii</name>
    <name type="common">Kaup's arrowtooth eel</name>
    <dbReference type="NCBI Taxonomy" id="118154"/>
    <lineage>
        <taxon>Eukaryota</taxon>
        <taxon>Metazoa</taxon>
        <taxon>Chordata</taxon>
        <taxon>Craniata</taxon>
        <taxon>Vertebrata</taxon>
        <taxon>Euteleostomi</taxon>
        <taxon>Actinopterygii</taxon>
        <taxon>Neopterygii</taxon>
        <taxon>Teleostei</taxon>
        <taxon>Anguilliformes</taxon>
        <taxon>Synaphobranchidae</taxon>
        <taxon>Synaphobranchus</taxon>
    </lineage>
</organism>
<evidence type="ECO:0000313" key="6">
    <source>
        <dbReference type="EMBL" id="KAJ8367765.1"/>
    </source>
</evidence>
<gene>
    <name evidence="6" type="ORF">SKAU_G00077930</name>
</gene>
<dbReference type="Proteomes" id="UP001152622">
    <property type="component" value="Chromosome 3"/>
</dbReference>
<dbReference type="AlphaFoldDB" id="A0A9Q1FV38"/>
<dbReference type="EMBL" id="JAINUF010000003">
    <property type="protein sequence ID" value="KAJ8367765.1"/>
    <property type="molecule type" value="Genomic_DNA"/>
</dbReference>
<dbReference type="InterPro" id="IPR000068">
    <property type="entry name" value="GPCR_3_Ca_sens_rcpt-rel"/>
</dbReference>
<feature type="domain" description="Receptor ligand binding region" evidence="5">
    <location>
        <begin position="10"/>
        <end position="61"/>
    </location>
</feature>